<keyword evidence="13" id="KW-0406">Ion transport</keyword>
<keyword evidence="7 19" id="KW-0812">Transmembrane</keyword>
<dbReference type="GO" id="GO:0043682">
    <property type="term" value="F:P-type divalent copper transporter activity"/>
    <property type="evidence" value="ECO:0007669"/>
    <property type="project" value="UniProtKB-EC"/>
</dbReference>
<dbReference type="KEGG" id="hty:BN2458_PEG1910"/>
<dbReference type="Gene3D" id="2.70.150.10">
    <property type="entry name" value="Calcium-transporting ATPase, cytoplasmic transduction domain A"/>
    <property type="match status" value="1"/>
</dbReference>
<feature type="domain" description="HMA" evidence="20">
    <location>
        <begin position="2"/>
        <end position="68"/>
    </location>
</feature>
<dbReference type="GO" id="GO:0012505">
    <property type="term" value="C:endomembrane system"/>
    <property type="evidence" value="ECO:0007669"/>
    <property type="project" value="UniProtKB-SubCell"/>
</dbReference>
<dbReference type="Proteomes" id="UP000064525">
    <property type="component" value="Chromosome I"/>
</dbReference>
<dbReference type="RefSeq" id="WP_034327139.1">
    <property type="nucleotide sequence ID" value="NZ_CAJTQN010000001.1"/>
</dbReference>
<dbReference type="NCBIfam" id="TIGR01511">
    <property type="entry name" value="ATPase-IB1_Cu"/>
    <property type="match status" value="1"/>
</dbReference>
<dbReference type="InterPro" id="IPR023299">
    <property type="entry name" value="ATPase_P-typ_cyto_dom_N"/>
</dbReference>
<name>A0A099UCX6_9HELI</name>
<evidence type="ECO:0000313" key="21">
    <source>
        <dbReference type="EMBL" id="CUU40793.1"/>
    </source>
</evidence>
<evidence type="ECO:0000313" key="24">
    <source>
        <dbReference type="Proteomes" id="UP000064525"/>
    </source>
</evidence>
<evidence type="ECO:0000313" key="22">
    <source>
        <dbReference type="EMBL" id="TLD78800.1"/>
    </source>
</evidence>
<keyword evidence="9 19" id="KW-0547">Nucleotide-binding</keyword>
<feature type="transmembrane region" description="Helical" evidence="19">
    <location>
        <begin position="388"/>
        <end position="414"/>
    </location>
</feature>
<dbReference type="GO" id="GO:0055070">
    <property type="term" value="P:copper ion homeostasis"/>
    <property type="evidence" value="ECO:0007669"/>
    <property type="project" value="TreeGrafter"/>
</dbReference>
<keyword evidence="14 19" id="KW-0472">Membrane</keyword>
<dbReference type="Pfam" id="PF00403">
    <property type="entry name" value="HMA"/>
    <property type="match status" value="1"/>
</dbReference>
<evidence type="ECO:0000256" key="7">
    <source>
        <dbReference type="ARBA" id="ARBA00022692"/>
    </source>
</evidence>
<dbReference type="InterPro" id="IPR001757">
    <property type="entry name" value="P_typ_ATPase"/>
</dbReference>
<dbReference type="InterPro" id="IPR008250">
    <property type="entry name" value="ATPase_P-typ_transduc_dom_A_sf"/>
</dbReference>
<evidence type="ECO:0000259" key="20">
    <source>
        <dbReference type="PROSITE" id="PS50846"/>
    </source>
</evidence>
<gene>
    <name evidence="21" type="ORF">BN2458_PEG1910</name>
    <name evidence="22" type="ORF">LS75_003330</name>
</gene>
<dbReference type="Gene3D" id="3.30.70.100">
    <property type="match status" value="1"/>
</dbReference>
<feature type="transmembrane region" description="Helical" evidence="19">
    <location>
        <begin position="137"/>
        <end position="157"/>
    </location>
</feature>
<evidence type="ECO:0000256" key="5">
    <source>
        <dbReference type="ARBA" id="ARBA00022475"/>
    </source>
</evidence>
<keyword evidence="4" id="KW-0813">Transport</keyword>
<dbReference type="GO" id="GO:0016887">
    <property type="term" value="F:ATP hydrolysis activity"/>
    <property type="evidence" value="ECO:0007669"/>
    <property type="project" value="InterPro"/>
</dbReference>
<dbReference type="InterPro" id="IPR017969">
    <property type="entry name" value="Heavy-metal-associated_CS"/>
</dbReference>
<dbReference type="FunFam" id="3.30.70.100:FF:000001">
    <property type="entry name" value="ATPase copper transporting beta"/>
    <property type="match status" value="1"/>
</dbReference>
<dbReference type="GeneID" id="78152031"/>
<dbReference type="GO" id="GO:0005886">
    <property type="term" value="C:plasma membrane"/>
    <property type="evidence" value="ECO:0007669"/>
    <property type="project" value="UniProtKB-SubCell"/>
</dbReference>
<evidence type="ECO:0000256" key="10">
    <source>
        <dbReference type="ARBA" id="ARBA00022840"/>
    </source>
</evidence>
<feature type="transmembrane region" description="Helical" evidence="19">
    <location>
        <begin position="109"/>
        <end position="131"/>
    </location>
</feature>
<dbReference type="Pfam" id="PF00122">
    <property type="entry name" value="E1-E2_ATPase"/>
    <property type="match status" value="1"/>
</dbReference>
<dbReference type="GO" id="GO:0005507">
    <property type="term" value="F:copper ion binding"/>
    <property type="evidence" value="ECO:0007669"/>
    <property type="project" value="TreeGrafter"/>
</dbReference>
<keyword evidence="8 19" id="KW-0479">Metal-binding</keyword>
<keyword evidence="10 19" id="KW-0067">ATP-binding</keyword>
<evidence type="ECO:0000256" key="18">
    <source>
        <dbReference type="ARBA" id="ARBA00047424"/>
    </source>
</evidence>
<keyword evidence="11" id="KW-1278">Translocase</keyword>
<evidence type="ECO:0000256" key="11">
    <source>
        <dbReference type="ARBA" id="ARBA00022967"/>
    </source>
</evidence>
<feature type="transmembrane region" description="Helical" evidence="19">
    <location>
        <begin position="361"/>
        <end position="382"/>
    </location>
</feature>
<evidence type="ECO:0000313" key="23">
    <source>
        <dbReference type="Proteomes" id="UP000029925"/>
    </source>
</evidence>
<dbReference type="Gene3D" id="3.40.50.1000">
    <property type="entry name" value="HAD superfamily/HAD-like"/>
    <property type="match status" value="1"/>
</dbReference>
<dbReference type="SFLD" id="SFLDS00003">
    <property type="entry name" value="Haloacid_Dehalogenase"/>
    <property type="match status" value="1"/>
</dbReference>
<dbReference type="InterPro" id="IPR006121">
    <property type="entry name" value="HMA_dom"/>
</dbReference>
<comment type="catalytic activity">
    <reaction evidence="18">
        <text>Cu(2+)(in) + ATP + H2O = Cu(2+)(out) + ADP + phosphate + H(+)</text>
        <dbReference type="Rhea" id="RHEA:10376"/>
        <dbReference type="ChEBI" id="CHEBI:15377"/>
        <dbReference type="ChEBI" id="CHEBI:15378"/>
        <dbReference type="ChEBI" id="CHEBI:29036"/>
        <dbReference type="ChEBI" id="CHEBI:30616"/>
        <dbReference type="ChEBI" id="CHEBI:43474"/>
        <dbReference type="ChEBI" id="CHEBI:456216"/>
        <dbReference type="EC" id="7.2.2.9"/>
    </reaction>
</comment>
<dbReference type="InterPro" id="IPR036412">
    <property type="entry name" value="HAD-like_sf"/>
</dbReference>
<evidence type="ECO:0000256" key="16">
    <source>
        <dbReference type="ARBA" id="ARBA00038904"/>
    </source>
</evidence>
<dbReference type="NCBIfam" id="TIGR01494">
    <property type="entry name" value="ATPase_P-type"/>
    <property type="match status" value="1"/>
</dbReference>
<dbReference type="InterPro" id="IPR036163">
    <property type="entry name" value="HMA_dom_sf"/>
</dbReference>
<comment type="function">
    <text evidence="15">Probably involved in copper export.</text>
</comment>
<dbReference type="EMBL" id="JRPF02000003">
    <property type="protein sequence ID" value="TLD78800.1"/>
    <property type="molecule type" value="Genomic_DNA"/>
</dbReference>
<evidence type="ECO:0000256" key="14">
    <source>
        <dbReference type="ARBA" id="ARBA00023136"/>
    </source>
</evidence>
<evidence type="ECO:0000256" key="15">
    <source>
        <dbReference type="ARBA" id="ARBA00037143"/>
    </source>
</evidence>
<keyword evidence="6" id="KW-0597">Phosphoprotein</keyword>
<evidence type="ECO:0000256" key="17">
    <source>
        <dbReference type="ARBA" id="ARBA00040690"/>
    </source>
</evidence>
<dbReference type="PROSITE" id="PS50846">
    <property type="entry name" value="HMA_2"/>
    <property type="match status" value="1"/>
</dbReference>
<organism evidence="21 24">
    <name type="scientific">Helicobacter typhlonius</name>
    <dbReference type="NCBI Taxonomy" id="76936"/>
    <lineage>
        <taxon>Bacteria</taxon>
        <taxon>Pseudomonadati</taxon>
        <taxon>Campylobacterota</taxon>
        <taxon>Epsilonproteobacteria</taxon>
        <taxon>Campylobacterales</taxon>
        <taxon>Helicobacteraceae</taxon>
        <taxon>Helicobacter</taxon>
    </lineage>
</organism>
<keyword evidence="23" id="KW-1185">Reference proteome</keyword>
<comment type="subcellular location">
    <subcellularLocation>
        <location evidence="2 19">Cell membrane</location>
    </subcellularLocation>
    <subcellularLocation>
        <location evidence="1">Endomembrane system</location>
        <topology evidence="1">Multi-pass membrane protein</topology>
    </subcellularLocation>
</comment>
<dbReference type="PRINTS" id="PR00943">
    <property type="entry name" value="CUATPASE"/>
</dbReference>
<dbReference type="InterPro" id="IPR027256">
    <property type="entry name" value="P-typ_ATPase_IB"/>
</dbReference>
<dbReference type="InterPro" id="IPR023214">
    <property type="entry name" value="HAD_sf"/>
</dbReference>
<dbReference type="PROSITE" id="PS00154">
    <property type="entry name" value="ATPASE_E1_E2"/>
    <property type="match status" value="1"/>
</dbReference>
<dbReference type="STRING" id="76936.BN2458_PEG1910"/>
<dbReference type="EC" id="7.2.2.9" evidence="16"/>
<comment type="similarity">
    <text evidence="3 19">Belongs to the cation transport ATPase (P-type) (TC 3.A.3) family. Type IB subfamily.</text>
</comment>
<evidence type="ECO:0000256" key="6">
    <source>
        <dbReference type="ARBA" id="ARBA00022553"/>
    </source>
</evidence>
<evidence type="ECO:0000256" key="13">
    <source>
        <dbReference type="ARBA" id="ARBA00023065"/>
    </source>
</evidence>
<dbReference type="SUPFAM" id="SSF81653">
    <property type="entry name" value="Calcium ATPase, transduction domain A"/>
    <property type="match status" value="1"/>
</dbReference>
<reference evidence="24" key="2">
    <citation type="submission" date="2015-11" db="EMBL/GenBank/DDBJ databases">
        <authorList>
            <person name="Anvar S.Y."/>
        </authorList>
    </citation>
    <scope>NUCLEOTIDE SEQUENCE [LARGE SCALE GENOMIC DNA]</scope>
</reference>
<keyword evidence="5 19" id="KW-1003">Cell membrane</keyword>
<reference evidence="22 23" key="1">
    <citation type="journal article" date="2014" name="Genome Announc.">
        <title>Draft genome sequences of eight enterohepatic helicobacter species isolated from both laboratory and wild rodents.</title>
        <authorList>
            <person name="Sheh A."/>
            <person name="Shen Z."/>
            <person name="Fox J.G."/>
        </authorList>
    </citation>
    <scope>NUCLEOTIDE SEQUENCE [LARGE SCALE GENOMIC DNA]</scope>
    <source>
        <strain evidence="22 23">MIT 98-6810</strain>
    </source>
</reference>
<dbReference type="NCBIfam" id="TIGR01525">
    <property type="entry name" value="ATPase-IB_hvy"/>
    <property type="match status" value="1"/>
</dbReference>
<dbReference type="InterPro" id="IPR044492">
    <property type="entry name" value="P_typ_ATPase_HD_dom"/>
</dbReference>
<dbReference type="SFLD" id="SFLDG00002">
    <property type="entry name" value="C1.7:_P-type_atpase_like"/>
    <property type="match status" value="1"/>
</dbReference>
<dbReference type="InterPro" id="IPR023298">
    <property type="entry name" value="ATPase_P-typ_TM_dom_sf"/>
</dbReference>
<accession>A0A099UCX6</accession>
<dbReference type="Gene3D" id="3.40.1110.10">
    <property type="entry name" value="Calcium-transporting ATPase, cytoplasmic domain N"/>
    <property type="match status" value="1"/>
</dbReference>
<reference evidence="21" key="3">
    <citation type="submission" date="2015-11" db="EMBL/GenBank/DDBJ databases">
        <authorList>
            <person name="Zhang Y."/>
            <person name="Guo Z."/>
        </authorList>
    </citation>
    <scope>NUCLEOTIDE SEQUENCE</scope>
    <source>
        <strain evidence="21">1</strain>
    </source>
</reference>
<sequence>MKEALFFIDDMTCQACSSGIERALGRKSFCESIEVHLLSKKARISYDENQANLEDIFALIRKMGYEPYLDLQHKEQDSARNPPKKNPLSALNALIESLDNRFLPPKRKLIISVFASIFTLILSWGEMFGVLHLSYEISYFAMLFLSLVVMHMGRVFYIRGFKTLLMKNPNMDSLIAIGTTSAFLYSLQGLFGLHTHAYFDSVCVIITLVLVGKSIENNSKKEALDSASLLLKLNQKNVLRLRLDSESGIDKSLPNAQSESILAQDVQEGDILKILPGDMVVIDCVVLEGSSHLDTSAINGESLPTLAKSGDEVFSGSINVDSVLYVRAQKNAKQSTLAQILFLVQNAQESKAPIASLADKIAAIFVPLVISLALCAGAFWWGMRDFEFGLSIFIATLVISCPCALGLATPMAILHAQSISNKMGVFFKDAKSLQKLGEITHIAFDKTGTLTQGLSIEQIDIFDENKTKQDIFNIALSLESSSHHIIAEAFKTHHLSQNATLLPLKNVQNIIGRGISAEIDNTLYFLGNATLLPTHLQDSIHDDTTNDKIVLYLFTNENLLARFALQDYIKEDAIATISRFKDCNIESSLISGDNANNTQKIAAKLGISDFYAQVLPADKMRILQEKALKYKVFMVGDGINDAPALASAFASAAFTSPHDIATQSADIIIYNHKAMSIYNAYALSKATILNIKQNLGFAFCYNVAFIPLAMGALGAFDIFLHPMFCALAMSLSSISVVFNAARLKKFKIL</sequence>
<feature type="transmembrane region" description="Helical" evidence="19">
    <location>
        <begin position="719"/>
        <end position="741"/>
    </location>
</feature>
<dbReference type="GO" id="GO:0005524">
    <property type="term" value="F:ATP binding"/>
    <property type="evidence" value="ECO:0007669"/>
    <property type="project" value="UniProtKB-UniRule"/>
</dbReference>
<dbReference type="PRINTS" id="PR00119">
    <property type="entry name" value="CATATPASE"/>
</dbReference>
<evidence type="ECO:0000256" key="12">
    <source>
        <dbReference type="ARBA" id="ARBA00022989"/>
    </source>
</evidence>
<dbReference type="SUPFAM" id="SSF56784">
    <property type="entry name" value="HAD-like"/>
    <property type="match status" value="1"/>
</dbReference>
<dbReference type="PROSITE" id="PS01047">
    <property type="entry name" value="HMA_1"/>
    <property type="match status" value="1"/>
</dbReference>
<evidence type="ECO:0000256" key="4">
    <source>
        <dbReference type="ARBA" id="ARBA00022448"/>
    </source>
</evidence>
<keyword evidence="21" id="KW-0378">Hydrolase</keyword>
<evidence type="ECO:0000256" key="2">
    <source>
        <dbReference type="ARBA" id="ARBA00004236"/>
    </source>
</evidence>
<dbReference type="Pfam" id="PF00702">
    <property type="entry name" value="Hydrolase"/>
    <property type="match status" value="1"/>
</dbReference>
<evidence type="ECO:0000256" key="3">
    <source>
        <dbReference type="ARBA" id="ARBA00006024"/>
    </source>
</evidence>
<dbReference type="InterPro" id="IPR018303">
    <property type="entry name" value="ATPase_P-typ_P_site"/>
</dbReference>
<dbReference type="InterPro" id="IPR059000">
    <property type="entry name" value="ATPase_P-type_domA"/>
</dbReference>
<proteinExistence type="inferred from homology"/>
<dbReference type="AlphaFoldDB" id="A0A099UCX6"/>
<evidence type="ECO:0000256" key="8">
    <source>
        <dbReference type="ARBA" id="ARBA00022723"/>
    </source>
</evidence>
<dbReference type="PANTHER" id="PTHR43520">
    <property type="entry name" value="ATP7, ISOFORM B"/>
    <property type="match status" value="1"/>
</dbReference>
<evidence type="ECO:0000256" key="19">
    <source>
        <dbReference type="RuleBase" id="RU362081"/>
    </source>
</evidence>
<dbReference type="CDD" id="cd00371">
    <property type="entry name" value="HMA"/>
    <property type="match status" value="1"/>
</dbReference>
<dbReference type="SFLD" id="SFLDF00027">
    <property type="entry name" value="p-type_atpase"/>
    <property type="match status" value="1"/>
</dbReference>
<evidence type="ECO:0000256" key="1">
    <source>
        <dbReference type="ARBA" id="ARBA00004127"/>
    </source>
</evidence>
<dbReference type="SUPFAM" id="SSF55008">
    <property type="entry name" value="HMA, heavy metal-associated domain"/>
    <property type="match status" value="1"/>
</dbReference>
<evidence type="ECO:0000256" key="9">
    <source>
        <dbReference type="ARBA" id="ARBA00022741"/>
    </source>
</evidence>
<dbReference type="EMBL" id="LN907858">
    <property type="protein sequence ID" value="CUU40793.1"/>
    <property type="molecule type" value="Genomic_DNA"/>
</dbReference>
<dbReference type="PANTHER" id="PTHR43520:SF8">
    <property type="entry name" value="P-TYPE CU(+) TRANSPORTER"/>
    <property type="match status" value="1"/>
</dbReference>
<protein>
    <recommendedName>
        <fullName evidence="17">Copper-transporting ATPase</fullName>
        <ecNumber evidence="16">7.2.2.9</ecNumber>
    </recommendedName>
</protein>
<feature type="transmembrane region" description="Helical" evidence="19">
    <location>
        <begin position="695"/>
        <end position="713"/>
    </location>
</feature>
<keyword evidence="12 19" id="KW-1133">Transmembrane helix</keyword>
<dbReference type="OrthoDB" id="2490525at2"/>
<dbReference type="Proteomes" id="UP000029925">
    <property type="component" value="Unassembled WGS sequence"/>
</dbReference>
<dbReference type="SUPFAM" id="SSF81665">
    <property type="entry name" value="Calcium ATPase, transmembrane domain M"/>
    <property type="match status" value="1"/>
</dbReference>
<dbReference type="PATRIC" id="fig|76936.10.peg.1860"/>